<evidence type="ECO:0000313" key="4">
    <source>
        <dbReference type="EMBL" id="MBB2148152.1"/>
    </source>
</evidence>
<feature type="domain" description="HTH LytTR-type" evidence="3">
    <location>
        <begin position="145"/>
        <end position="217"/>
    </location>
</feature>
<sequence>MSTRTTAVLKAIAIDDEPIALEVIKNLASEVACITLDACFTRTKEAMVYLQQEAVDLIFLDIKMPGLSGIEFLKALPNPPMVIFTTAYSEHAVQSFELDAIDYLLKPFSFPRFLKACNKAFEQQQLRLPGTAVGQDLDKKGASAIFIKSGYELVKIELDDLLYVESIGNYVQFVLTDGLLRSRLTMVEAEGLLSAHSFVRVHRSFLVSSSRITKLDKRNVWLVDRPVPVGMMYRSALEKMVFESPESR</sequence>
<feature type="domain" description="Response regulatory" evidence="2">
    <location>
        <begin position="10"/>
        <end position="121"/>
    </location>
</feature>
<organism evidence="4 5">
    <name type="scientific">Pedobacter gandavensis</name>
    <dbReference type="NCBI Taxonomy" id="2679963"/>
    <lineage>
        <taxon>Bacteria</taxon>
        <taxon>Pseudomonadati</taxon>
        <taxon>Bacteroidota</taxon>
        <taxon>Sphingobacteriia</taxon>
        <taxon>Sphingobacteriales</taxon>
        <taxon>Sphingobacteriaceae</taxon>
        <taxon>Pedobacter</taxon>
    </lineage>
</organism>
<dbReference type="SMART" id="SM00850">
    <property type="entry name" value="LytTR"/>
    <property type="match status" value="1"/>
</dbReference>
<dbReference type="PROSITE" id="PS50110">
    <property type="entry name" value="RESPONSE_REGULATORY"/>
    <property type="match status" value="1"/>
</dbReference>
<proteinExistence type="predicted"/>
<protein>
    <submittedName>
        <fullName evidence="4">Response regulator</fullName>
    </submittedName>
</protein>
<dbReference type="Pfam" id="PF04397">
    <property type="entry name" value="LytTR"/>
    <property type="match status" value="1"/>
</dbReference>
<dbReference type="PANTHER" id="PTHR37299">
    <property type="entry name" value="TRANSCRIPTIONAL REGULATOR-RELATED"/>
    <property type="match status" value="1"/>
</dbReference>
<evidence type="ECO:0000259" key="3">
    <source>
        <dbReference type="PROSITE" id="PS50930"/>
    </source>
</evidence>
<name>A0ABR6ESX0_9SPHI</name>
<dbReference type="InterPro" id="IPR001789">
    <property type="entry name" value="Sig_transdc_resp-reg_receiver"/>
</dbReference>
<accession>A0ABR6ESX0</accession>
<dbReference type="Gene3D" id="2.40.50.1020">
    <property type="entry name" value="LytTr DNA-binding domain"/>
    <property type="match status" value="1"/>
</dbReference>
<keyword evidence="1" id="KW-0597">Phosphoprotein</keyword>
<comment type="caution">
    <text evidence="4">The sequence shown here is derived from an EMBL/GenBank/DDBJ whole genome shotgun (WGS) entry which is preliminary data.</text>
</comment>
<dbReference type="Gene3D" id="3.40.50.2300">
    <property type="match status" value="1"/>
</dbReference>
<dbReference type="SMART" id="SM00448">
    <property type="entry name" value="REC"/>
    <property type="match status" value="1"/>
</dbReference>
<dbReference type="InterPro" id="IPR007492">
    <property type="entry name" value="LytTR_DNA-bd_dom"/>
</dbReference>
<dbReference type="Pfam" id="PF00072">
    <property type="entry name" value="Response_reg"/>
    <property type="match status" value="1"/>
</dbReference>
<gene>
    <name evidence="4" type="ORF">GM920_04415</name>
</gene>
<feature type="modified residue" description="4-aspartylphosphate" evidence="1">
    <location>
        <position position="61"/>
    </location>
</feature>
<dbReference type="PANTHER" id="PTHR37299:SF1">
    <property type="entry name" value="STAGE 0 SPORULATION PROTEIN A HOMOLOG"/>
    <property type="match status" value="1"/>
</dbReference>
<dbReference type="Proteomes" id="UP000636110">
    <property type="component" value="Unassembled WGS sequence"/>
</dbReference>
<evidence type="ECO:0000256" key="1">
    <source>
        <dbReference type="PROSITE-ProRule" id="PRU00169"/>
    </source>
</evidence>
<dbReference type="EMBL" id="WNXC01000001">
    <property type="protein sequence ID" value="MBB2148152.1"/>
    <property type="molecule type" value="Genomic_DNA"/>
</dbReference>
<dbReference type="SUPFAM" id="SSF52172">
    <property type="entry name" value="CheY-like"/>
    <property type="match status" value="1"/>
</dbReference>
<keyword evidence="5" id="KW-1185">Reference proteome</keyword>
<dbReference type="InterPro" id="IPR046947">
    <property type="entry name" value="LytR-like"/>
</dbReference>
<reference evidence="4 5" key="1">
    <citation type="submission" date="2019-11" db="EMBL/GenBank/DDBJ databases">
        <title>Description of Pedobacter sp. LMG 31462T.</title>
        <authorList>
            <person name="Carlier A."/>
            <person name="Qi S."/>
            <person name="Vandamme P."/>
        </authorList>
    </citation>
    <scope>NUCLEOTIDE SEQUENCE [LARGE SCALE GENOMIC DNA]</scope>
    <source>
        <strain evidence="4 5">LMG 31462</strain>
    </source>
</reference>
<dbReference type="InterPro" id="IPR011006">
    <property type="entry name" value="CheY-like_superfamily"/>
</dbReference>
<evidence type="ECO:0000259" key="2">
    <source>
        <dbReference type="PROSITE" id="PS50110"/>
    </source>
</evidence>
<evidence type="ECO:0000313" key="5">
    <source>
        <dbReference type="Proteomes" id="UP000636110"/>
    </source>
</evidence>
<dbReference type="PROSITE" id="PS50930">
    <property type="entry name" value="HTH_LYTTR"/>
    <property type="match status" value="1"/>
</dbReference>